<organism evidence="1 2">
    <name type="scientific">Paramecium primaurelia</name>
    <dbReference type="NCBI Taxonomy" id="5886"/>
    <lineage>
        <taxon>Eukaryota</taxon>
        <taxon>Sar</taxon>
        <taxon>Alveolata</taxon>
        <taxon>Ciliophora</taxon>
        <taxon>Intramacronucleata</taxon>
        <taxon>Oligohymenophorea</taxon>
        <taxon>Peniculida</taxon>
        <taxon>Parameciidae</taxon>
        <taxon>Paramecium</taxon>
    </lineage>
</organism>
<protein>
    <submittedName>
        <fullName evidence="1">Uncharacterized protein</fullName>
    </submittedName>
</protein>
<proteinExistence type="predicted"/>
<gene>
    <name evidence="1" type="ORF">PPRIM_AZ9-3.1.T0230012</name>
</gene>
<sequence>MGNGKKNFNCIQNLDFIIQRECYYSIVYGVVIKWQAIDDERIQVINEFNMISFENKTYSHINPNVEEAFISLINFSYKCSIYFDILISELTKSNVSVVITNQNNKLQNL</sequence>
<dbReference type="Proteomes" id="UP000688137">
    <property type="component" value="Unassembled WGS sequence"/>
</dbReference>
<name>A0A8S1KHZ5_PARPR</name>
<dbReference type="EMBL" id="CAJJDM010000021">
    <property type="protein sequence ID" value="CAD8055110.1"/>
    <property type="molecule type" value="Genomic_DNA"/>
</dbReference>
<keyword evidence="2" id="KW-1185">Reference proteome</keyword>
<evidence type="ECO:0000313" key="2">
    <source>
        <dbReference type="Proteomes" id="UP000688137"/>
    </source>
</evidence>
<evidence type="ECO:0000313" key="1">
    <source>
        <dbReference type="EMBL" id="CAD8055110.1"/>
    </source>
</evidence>
<comment type="caution">
    <text evidence="1">The sequence shown here is derived from an EMBL/GenBank/DDBJ whole genome shotgun (WGS) entry which is preliminary data.</text>
</comment>
<dbReference type="AlphaFoldDB" id="A0A8S1KHZ5"/>
<reference evidence="1" key="1">
    <citation type="submission" date="2021-01" db="EMBL/GenBank/DDBJ databases">
        <authorList>
            <consortium name="Genoscope - CEA"/>
            <person name="William W."/>
        </authorList>
    </citation>
    <scope>NUCLEOTIDE SEQUENCE</scope>
</reference>
<accession>A0A8S1KHZ5</accession>